<evidence type="ECO:0000259" key="19">
    <source>
        <dbReference type="PROSITE" id="PS50045"/>
    </source>
</evidence>
<evidence type="ECO:0000256" key="9">
    <source>
        <dbReference type="ARBA" id="ARBA00023015"/>
    </source>
</evidence>
<evidence type="ECO:0000256" key="3">
    <source>
        <dbReference type="ARBA" id="ARBA00022490"/>
    </source>
</evidence>
<dbReference type="Gene3D" id="1.10.10.60">
    <property type="entry name" value="Homeodomain-like"/>
    <property type="match status" value="1"/>
</dbReference>
<dbReference type="GO" id="GO:0043565">
    <property type="term" value="F:sequence-specific DNA binding"/>
    <property type="evidence" value="ECO:0007669"/>
    <property type="project" value="InterPro"/>
</dbReference>
<keyword evidence="7" id="KW-0067">ATP-binding</keyword>
<evidence type="ECO:0000256" key="4">
    <source>
        <dbReference type="ARBA" id="ARBA00022491"/>
    </source>
</evidence>
<dbReference type="SUPFAM" id="SSF52540">
    <property type="entry name" value="P-loop containing nucleoside triphosphate hydrolases"/>
    <property type="match status" value="1"/>
</dbReference>
<dbReference type="GO" id="GO:0005737">
    <property type="term" value="C:cytoplasm"/>
    <property type="evidence" value="ECO:0007669"/>
    <property type="project" value="UniProtKB-SubCell"/>
</dbReference>
<dbReference type="STRING" id="937218.SAMN06297251_11951"/>
<evidence type="ECO:0000313" key="21">
    <source>
        <dbReference type="EMBL" id="SMD02818.1"/>
    </source>
</evidence>
<dbReference type="PRINTS" id="PR01590">
    <property type="entry name" value="HTHFIS"/>
</dbReference>
<dbReference type="PROSITE" id="PS50045">
    <property type="entry name" value="SIGMA54_INTERACT_4"/>
    <property type="match status" value="1"/>
</dbReference>
<keyword evidence="13" id="KW-0535">Nitrogen fixation</keyword>
<evidence type="ECO:0000256" key="8">
    <source>
        <dbReference type="ARBA" id="ARBA00023012"/>
    </source>
</evidence>
<keyword evidence="4" id="KW-0678">Repressor</keyword>
<evidence type="ECO:0000256" key="2">
    <source>
        <dbReference type="ARBA" id="ARBA00019059"/>
    </source>
</evidence>
<evidence type="ECO:0000256" key="16">
    <source>
        <dbReference type="ARBA" id="ARBA00043886"/>
    </source>
</evidence>
<evidence type="ECO:0000256" key="12">
    <source>
        <dbReference type="ARBA" id="ARBA00023163"/>
    </source>
</evidence>
<dbReference type="InterPro" id="IPR009057">
    <property type="entry name" value="Homeodomain-like_sf"/>
</dbReference>
<keyword evidence="10 21" id="KW-0238">DNA-binding</keyword>
<dbReference type="SMART" id="SM00448">
    <property type="entry name" value="REC"/>
    <property type="match status" value="1"/>
</dbReference>
<reference evidence="21 22" key="1">
    <citation type="submission" date="2017-04" db="EMBL/GenBank/DDBJ databases">
        <authorList>
            <person name="Afonso C.L."/>
            <person name="Miller P.J."/>
            <person name="Scott M.A."/>
            <person name="Spackman E."/>
            <person name="Goraichik I."/>
            <person name="Dimitrov K.M."/>
            <person name="Suarez D.L."/>
            <person name="Swayne D.E."/>
        </authorList>
    </citation>
    <scope>NUCLEOTIDE SEQUENCE [LARGE SCALE GENOMIC DNA]</scope>
    <source>
        <strain evidence="21 22">CGMCC 1.10972</strain>
    </source>
</reference>
<dbReference type="PANTHER" id="PTHR32071:SF95">
    <property type="entry name" value="DNA-BINDING TRANSCRIPTIONAL REGULATOR NTRC"/>
    <property type="match status" value="1"/>
</dbReference>
<evidence type="ECO:0000256" key="17">
    <source>
        <dbReference type="PROSITE-ProRule" id="PRU00169"/>
    </source>
</evidence>
<keyword evidence="12" id="KW-0804">Transcription</keyword>
<dbReference type="InterPro" id="IPR011006">
    <property type="entry name" value="CheY-like_superfamily"/>
</dbReference>
<dbReference type="Pfam" id="PF00158">
    <property type="entry name" value="Sigma54_activat"/>
    <property type="match status" value="1"/>
</dbReference>
<protein>
    <recommendedName>
        <fullName evidence="2">DNA-binding transcriptional regulator NtrC</fullName>
    </recommendedName>
    <alternativeName>
        <fullName evidence="14">Nitrogen regulation protein NR(I)</fullName>
    </alternativeName>
    <alternativeName>
        <fullName evidence="15">Nitrogen regulator I</fullName>
    </alternativeName>
</protein>
<evidence type="ECO:0000256" key="18">
    <source>
        <dbReference type="SAM" id="MobiDB-lite"/>
    </source>
</evidence>
<dbReference type="EMBL" id="FWXR01000019">
    <property type="protein sequence ID" value="SMD02818.1"/>
    <property type="molecule type" value="Genomic_DNA"/>
</dbReference>
<dbReference type="InterPro" id="IPR027417">
    <property type="entry name" value="P-loop_NTPase"/>
</dbReference>
<dbReference type="InterPro" id="IPR002078">
    <property type="entry name" value="Sigma_54_int"/>
</dbReference>
<evidence type="ECO:0000313" key="22">
    <source>
        <dbReference type="Proteomes" id="UP000192656"/>
    </source>
</evidence>
<dbReference type="Pfam" id="PF00072">
    <property type="entry name" value="Response_reg"/>
    <property type="match status" value="1"/>
</dbReference>
<feature type="region of interest" description="Disordered" evidence="18">
    <location>
        <begin position="390"/>
        <end position="433"/>
    </location>
</feature>
<evidence type="ECO:0000256" key="7">
    <source>
        <dbReference type="ARBA" id="ARBA00022840"/>
    </source>
</evidence>
<dbReference type="CDD" id="cd00156">
    <property type="entry name" value="REC"/>
    <property type="match status" value="1"/>
</dbReference>
<feature type="modified residue" description="4-aspartylphosphate" evidence="17">
    <location>
        <position position="56"/>
    </location>
</feature>
<dbReference type="Gene3D" id="3.40.50.300">
    <property type="entry name" value="P-loop containing nucleotide triphosphate hydrolases"/>
    <property type="match status" value="1"/>
</dbReference>
<dbReference type="PROSITE" id="PS00676">
    <property type="entry name" value="SIGMA54_INTERACT_2"/>
    <property type="match status" value="1"/>
</dbReference>
<evidence type="ECO:0000256" key="1">
    <source>
        <dbReference type="ARBA" id="ARBA00004496"/>
    </source>
</evidence>
<dbReference type="InterPro" id="IPR003593">
    <property type="entry name" value="AAA+_ATPase"/>
</dbReference>
<proteinExistence type="predicted"/>
<keyword evidence="9" id="KW-0805">Transcription regulation</keyword>
<evidence type="ECO:0000256" key="5">
    <source>
        <dbReference type="ARBA" id="ARBA00022553"/>
    </source>
</evidence>
<evidence type="ECO:0000256" key="11">
    <source>
        <dbReference type="ARBA" id="ARBA00023159"/>
    </source>
</evidence>
<dbReference type="OrthoDB" id="9802388at2"/>
<dbReference type="Gene3D" id="1.10.8.60">
    <property type="match status" value="1"/>
</dbReference>
<dbReference type="InterPro" id="IPR025662">
    <property type="entry name" value="Sigma_54_int_dom_ATP-bd_1"/>
</dbReference>
<dbReference type="FunFam" id="3.40.50.300:FF:000006">
    <property type="entry name" value="DNA-binding transcriptional regulator NtrC"/>
    <property type="match status" value="1"/>
</dbReference>
<evidence type="ECO:0000256" key="13">
    <source>
        <dbReference type="ARBA" id="ARBA00023231"/>
    </source>
</evidence>
<dbReference type="SUPFAM" id="SSF52172">
    <property type="entry name" value="CheY-like"/>
    <property type="match status" value="1"/>
</dbReference>
<evidence type="ECO:0000256" key="10">
    <source>
        <dbReference type="ARBA" id="ARBA00023125"/>
    </source>
</evidence>
<dbReference type="PROSITE" id="PS00675">
    <property type="entry name" value="SIGMA54_INTERACT_1"/>
    <property type="match status" value="1"/>
</dbReference>
<dbReference type="GO" id="GO:0005524">
    <property type="term" value="F:ATP binding"/>
    <property type="evidence" value="ECO:0007669"/>
    <property type="project" value="UniProtKB-KW"/>
</dbReference>
<keyword evidence="5 17" id="KW-0597">Phosphoprotein</keyword>
<feature type="domain" description="Sigma-54 factor interaction" evidence="19">
    <location>
        <begin position="146"/>
        <end position="369"/>
    </location>
</feature>
<dbReference type="PROSITE" id="PS00688">
    <property type="entry name" value="SIGMA54_INTERACT_3"/>
    <property type="match status" value="1"/>
</dbReference>
<comment type="subcellular location">
    <subcellularLocation>
        <location evidence="1">Cytoplasm</location>
    </subcellularLocation>
</comment>
<keyword evidence="8" id="KW-0902">Two-component regulatory system</keyword>
<dbReference type="SMART" id="SM00382">
    <property type="entry name" value="AAA"/>
    <property type="match status" value="1"/>
</dbReference>
<dbReference type="InterPro" id="IPR025943">
    <property type="entry name" value="Sigma_54_int_dom_ATP-bd_2"/>
</dbReference>
<evidence type="ECO:0000256" key="6">
    <source>
        <dbReference type="ARBA" id="ARBA00022741"/>
    </source>
</evidence>
<dbReference type="GO" id="GO:0006355">
    <property type="term" value="P:regulation of DNA-templated transcription"/>
    <property type="evidence" value="ECO:0007669"/>
    <property type="project" value="InterPro"/>
</dbReference>
<evidence type="ECO:0000256" key="14">
    <source>
        <dbReference type="ARBA" id="ARBA00029881"/>
    </source>
</evidence>
<keyword evidence="11" id="KW-0010">Activator</keyword>
<keyword evidence="3" id="KW-0963">Cytoplasm</keyword>
<keyword evidence="22" id="KW-1185">Reference proteome</keyword>
<comment type="function">
    <text evidence="16">Member of the two-component regulatory system NtrB/NtrC, which controls expression of the nitrogen-regulated (ntr) genes in response to nitrogen limitation. Phosphorylated NtrC binds directly to DNA and stimulates the formation of open promoter-sigma54-RNA polymerase complexes.</text>
</comment>
<dbReference type="SUPFAM" id="SSF46689">
    <property type="entry name" value="Homeodomain-like"/>
    <property type="match status" value="1"/>
</dbReference>
<dbReference type="InterPro" id="IPR002197">
    <property type="entry name" value="HTH_Fis"/>
</dbReference>
<evidence type="ECO:0000259" key="20">
    <source>
        <dbReference type="PROSITE" id="PS50110"/>
    </source>
</evidence>
<keyword evidence="6" id="KW-0547">Nucleotide-binding</keyword>
<dbReference type="Pfam" id="PF02954">
    <property type="entry name" value="HTH_8"/>
    <property type="match status" value="1"/>
</dbReference>
<dbReference type="InterPro" id="IPR025944">
    <property type="entry name" value="Sigma_54_int_dom_CS"/>
</dbReference>
<dbReference type="GO" id="GO:0000160">
    <property type="term" value="P:phosphorelay signal transduction system"/>
    <property type="evidence" value="ECO:0007669"/>
    <property type="project" value="UniProtKB-KW"/>
</dbReference>
<organism evidence="21 22">
    <name type="scientific">Fulvimarina manganoxydans</name>
    <dbReference type="NCBI Taxonomy" id="937218"/>
    <lineage>
        <taxon>Bacteria</taxon>
        <taxon>Pseudomonadati</taxon>
        <taxon>Pseudomonadota</taxon>
        <taxon>Alphaproteobacteria</taxon>
        <taxon>Hyphomicrobiales</taxon>
        <taxon>Aurantimonadaceae</taxon>
        <taxon>Fulvimarina</taxon>
    </lineage>
</organism>
<dbReference type="AlphaFoldDB" id="A0A1W2E187"/>
<dbReference type="CDD" id="cd00009">
    <property type="entry name" value="AAA"/>
    <property type="match status" value="1"/>
</dbReference>
<sequence length="497" mass="53836">MTKKVLVVDDDPIQRRLLDAHISRMGLQPIHCDGGRAALDVLAGPKAGDIAAIVLDLVMPDKSGSEVMAEMRRRRLEIPVVVQTAKDSVDTVVAAMRAGAFDFVVKPVAPDRLKETLKSAVRMFETGTHAARRPVSLERLSLPDPMASVVQVATKAARSAIPVLIGGETGVGKEWIARAIQAYGPRATRPFVTVNCGALPSDLAESILFGHAKGAFTDAGRDHVGKFREADGGTLLLDEVGELSPAVQVKLLRVLQEGTVDPVGGDRPVPVDVRILSATNRSLHEAVGRGSFRQDLYYRLNAFEIEVPPLRDRPAEIRMLAEQFLARFRESEPQSPARHLSGAAIDLLERFDWPGNIRQLENAVHRAVVLADSDVLQPMDFGPIVAMSEARRAGSDGPASEVPAGHTGNGLVTPAPPLMSRKTHPSPYGDLERGGAQSAVALHDSKGDMRRLEDIEADLIRLALVQYGGRMSEIARRLGIGRSTLYRKMREYDISAS</sequence>
<dbReference type="Proteomes" id="UP000192656">
    <property type="component" value="Unassembled WGS sequence"/>
</dbReference>
<feature type="domain" description="Response regulatory" evidence="20">
    <location>
        <begin position="4"/>
        <end position="121"/>
    </location>
</feature>
<accession>A0A1W2E187</accession>
<evidence type="ECO:0000256" key="15">
    <source>
        <dbReference type="ARBA" id="ARBA00031910"/>
    </source>
</evidence>
<dbReference type="InterPro" id="IPR001789">
    <property type="entry name" value="Sig_transdc_resp-reg_receiver"/>
</dbReference>
<dbReference type="RefSeq" id="WP_084411780.1">
    <property type="nucleotide sequence ID" value="NZ_FWXR01000019.1"/>
</dbReference>
<dbReference type="Pfam" id="PF25601">
    <property type="entry name" value="AAA_lid_14"/>
    <property type="match status" value="1"/>
</dbReference>
<dbReference type="PROSITE" id="PS50110">
    <property type="entry name" value="RESPONSE_REGULATORY"/>
    <property type="match status" value="1"/>
</dbReference>
<dbReference type="PANTHER" id="PTHR32071">
    <property type="entry name" value="TRANSCRIPTIONAL REGULATORY PROTEIN"/>
    <property type="match status" value="1"/>
</dbReference>
<name>A0A1W2E187_9HYPH</name>
<dbReference type="InterPro" id="IPR058031">
    <property type="entry name" value="AAA_lid_NorR"/>
</dbReference>
<dbReference type="Gene3D" id="3.40.50.2300">
    <property type="match status" value="1"/>
</dbReference>
<gene>
    <name evidence="21" type="ORF">SAMN06297251_11951</name>
</gene>